<dbReference type="VEuPathDB" id="FungiDB:H310_00493"/>
<dbReference type="Gene3D" id="2.60.40.10">
    <property type="entry name" value="Immunoglobulins"/>
    <property type="match status" value="11"/>
</dbReference>
<protein>
    <recommendedName>
        <fullName evidence="3">Fibronectin type-III domain-containing protein</fullName>
    </recommendedName>
</protein>
<dbReference type="SUPFAM" id="SSF49265">
    <property type="entry name" value="Fibronectin type III"/>
    <property type="match status" value="10"/>
</dbReference>
<sequence>MASMHHRRWTLWLLYWIALLVLPVNACVFYPEDVPGVPTSLLVLPNSSSSIRVQVQPPKGIKPLGSNGDPVLGYKIDVAARVPAVQTFSIQSPDGPITGGSYRLSYTNALGTATSPSCIPWDASSDVFSMALQSLTNIDGVAVTRSAFGAVPQGYVYTITFIGGVLTNGAQNQLVSGSAATCMPFLPLNRRVTLSGAQGSTTGNVGFVPEVWQLTTSESSLLQGIGGAFDLSVGFEGTMVSLGKVVNVNAGDKFATTTVANSLVGVVSRGEVISIAGERFRIHATAPFTDTVVPLDSKHIRGANNVPVFGMDTIVGRVSVVQGSAVATTGTDFTAILAVGDSIQVAGVDATVNAIAATQITFGAVADATTLFNWPTSSDTHVTLLKRKKATFHADAEPAEIVAGLEALPGVGSVQVTRVGPTAQRGYQWLVTFMSLGPTACPQSPCLRLDARLVNEVGAACPTCSASIVRVRVGVLPDYSRVLASTEISGAVLEVQSITVTAATDAIVPLGGYFYVDFQAYYQSPASLGVLIKYDDTADDMTTKLQSLPTIGSVIVSRMAIPNGFKWLVTFTSNMGDLPLLSVNGGLLVGTNAAVDVGEVTKGVAPQFEAVLSGLPTTTALVVRAFAKNAKGYGSGSDTMQQYGRGASSLMTTLFDVPAAPTLSTIWPVSFSQLGISFAPNDAAGGKLKTFRLEATTDAAFGTPHVIAIDVTNPIPNDTYGTFQLTYGGRTTQFLPGDASASAVQTAINHLPNLRPVTVTRSLYVLLGTVASQVTAYSSTLTTLTTTALTQAHVLLLPVGARVLVNQAEFTVAVAPSVGGTSVKVTPLVAATNSFAAGMHSMLRMDVSGTLPGSFGYRWQVTFTDEPFGIDMLTANKWAITSSTLASVAGSGSLIASYGITTLTSPAKPAHYTLLELSAEPWCDTYVVGMSSQTQVVQFFASTTITGGSFALSLGQETTACIAFDAPASGTPASVKSRLEALDGVNTVSVEEHVRFKTMLLPGSAVSKVTTYDSVAGLLTVVSTGGPGLTQAQADALAVGALVRVAKSPWDVYQDYCDFSVGAAAALNDVTISVTLVNPTTTTCASFSGEARTLAIFDMKAFRIVFHGDHSSGEWPTLRVTTAGTAPCTAFVPSVPVRPRVQTIKYEGACAEGSPEVQTVIADAESAMGGTFTLSYRGQVTPPLGVASTSVNAMRSAIQALMPASTKVDVTMNRHNAFGRAWQITFSAPTDEAIDVFVVDDSFVTGVNSEINRFPAVEFVSTSQADSLRGSFTIALGGEVTGAIGCAATMGKVIQALESLHSVYTVMPVANVATDSNQVGFTRLALTVTAVAGSNVLTAVKYKGAPIDPSLFIAIGDSISVGVEDRVVVGVSAGDIQLDQNMVAGATNVNAFVGMLLTSTTFADGVVSTIAPAAVVTTATVGSPTIVLAAGHGWVTNSVVSIGGASYSVAAVNGDGVTVTLASNYAGPAVVGSVPVVHGFPNTLLTSSDLGLIAGDKFWYTWSDGSNSEFVVVTSTTRRLTFTGVLKEEIFMAKLRVSGGGYRYPIVFKAISTSLSTIDAIPNPDWSGYSPRLKTIRPQMVQPYTFTLGNPSQIQTIKLSAATAGAVGTGGTYTLSFRGETTAPIAWGAAPAAIKAALELLTVIDGVSVSSLPVANGFVHTLTFWGTNYNIRYPPILTSAFQVGAGGDATQVSIVHNVMQPTFPFTPSWPHYMSLGAATPYTLRIVAKNEAGFGVSSAVTTASTSMTAVLPSPPRGVTFGNSHGADWLGVTYAAPKYNGGASINMYRIEWDASSEFDSTGPDFHYQIVEQKFEVQEVVSSFRSAVGQGGTFTLSFGGFTTNPLPVACTAAQMTAELTSITGNVKTDGTPIKVMRNAVGWGYSWKITFLANLGNLARLGVDYSMVQGDFPQVEVREITQGVQDIVPGSFTYEVQDIYTTSASPLAGTFVLSFHGVSTTPISVTASALEVQRALEGLTTIYSAKVTKTVVSSTLHTAVWSVTFAHVESDVLVGSGNIFRMIVESTAFTSGTLGRVAVAEKVKGTNPFQFRATGLVTGTKYYVRVMAYNSQGFGSNSSPFAAGVPRTQPGPPSNVMTTVQDSTTLNVAWGPPSVTGGAAIDQYKVEWFRAPGLPVEQTITTSATRGIQEVQQVTSFASTPSLGGFFKLTYKGYTTANIAWNALATGAGSVKEKLERIPSLGTVYVTRTTSLRTVPNLYVMLATTTTAIAQAPITDVATCCGFAVGNALVIAGQSRTITALAAGGTTITLNADAATTTVPVQVFRSANGYQWTITFGPMHVGDVPPLVVSPSDNWGGSAPGIYVSTVQDGIAPIGGSFRLTVPLAVNGVVMSEETPPLPFDISGEGMKAALESLSTVSIVDVARSVNGYGFNWFVKFLSESATDVQVIVPNGDGLTGPSVAIAASITQPGTPPTLYCEANGVASTCHGVSSAQTLSDLIPQLATGVPYMTRVRAHTIEGWGQASWGQPQYEIPRGVPSVPRNVQLMSLSSTMLKVVWTSPLLSGGSLVASYRIEWDTSATFANVGSPGFDYFNVFTVPAGNVGPYYFNIPVRVSGTYFVRVFAVNDRGVSAPGASIPSSLQPINMPPGAPQSPKLVVLSSTGYLVSWQPPSNALAVFGGSGGLPITQYMVEWDTSATFDSPAAYAMVSGDQSEYVIGGRNVLTGVQSSVLTPDGVYFVRVTAFNGLGASPTAATVPSSLPLSNQLPWVPQDLQLTDVSATSVLGEWTTPKYDGGTSLKKYTFQYDQQSDYMSGSMQSVDIPLVHEIQNVWLATDPISEEQNIEATVQVTNERQTVRTTVAGVDEVQVITTSCANVVDEVQTVTTTATDRNEVQTIVLDGTDVNEIQAVRTTLVNTAEVQTVTVGVVRVFEVQSFSLGFTGITTPASITGNLILGFDSTLCTFCAVKMVLQTVTVTTAVTDTSDTAGAATLVTLLGSLANVGVVTVTRATTVDNVANTLTMVFTVTFSGLKAAGNVPSLTLQSTLGPLIALTSVQTVATEDTAGSQPMYNAASQFKLYYTCEQYSDPTQKIGLFAGISAGCQPTTQLCATCATAFDGTDITVNVDLTATVAAGAVLQIGPCVYGISGSTATKLTVDTTNVGQYCSQFSGKALPVYVAKVYPAITNLVMRQGSGSVEYPEDDTVVAGQFLNTLGKSVTVVRNTVVTSTFVGSTYDVTFTSHTGTIPLLTCDVTTMVISSGTRSCTVARTTVGSMIYGTFVLSLARMSDGVVFPTAALPFDVSEADMTTALQAVGTAAEWVFGTVAVTRNAFPITGSSRWYGGYTWQITFLSRGWDVPTMTFDDTLLLNAQGATPLPVILVEDGSNLLTPPAGSVHGNQVGGSFVLSYNGVPAAAPCVIGTNTDITSLTTGPTNPDTQLETYLKTQFGFASISVFRSLPTQARGFTWFITFVDKDTGGDVAPLVIASRALTGSGATITNNELIKGNQLSGTFQLQFNGQTTGPILFSATDAEVAEQINSLDSIRPSKVVVSRTGPYGPSTGVADAASQVLSYMWSITFRSSVWKDPTSDHSVFTPGNWIGPPATWTDVWETGYSKAWGRQVGPLTAMGLQMACLPQGLTSTANDGSATCSVSTVTPGVGPLKGTFRLELNSGSNPHMKQGIAQSVAIAHNAWGTAVQSRSGGTSMEEILEGMLNIGNVAVTRGPVDVLTGGYSWTITFLNDKEPCVEYDSLTGQCNSPGNVPPLTVFTNNLVATNPTISICEASTTNCGVNVDGVILRSDFSVFKVTGDPGVEHRYILDVTCEGATGGSTCAAVVGGFVLNTPAAGLATTLLAGDRFYLGGYSSCVFTVLSVTTTYVDVVNEVCVAMQTALTGGPFPLTMVLPWNAQENQVLRVVQAASNAAIETGIWAVGRRVSVQKTVLGKYGAVSWLIRFISNPGMTPPGAGDINAMDVQFLTAPTCACTVTVMETQAGSAPLSGDFTVDYHSVHGPRVVHFDSTQERLERMLDEMNTLGIVRVTKFMIPSSTTGCSQSTCAGGWDNLPVANDRTRGGYRWRVRFLKNPGDFSGFTFPPGTGNMNTLTVTMSSLQGAAKSVDMYTIQQGASPLTGSFTLTHMGTATPPIAYAASAAMVMQALETLPDISHVTTTQDFLSFYAVAGATATIAQDATTATIAGVDIRQYFTPGDLIRFGPATANALVGSNGDVPVAGALASSRVRVGDLSPVVVSDTLLTSTVYTGHQLRVGGSIYTVARTGVEIQTVTTSLPTASWTALNRAVPFFKLTLQYRSNTATSACLPVDMTNLGAVLSGLVTAMDATAPANSITVTQSAVKVDGADSSYVYSIYFVGSAVLGDVPALTVSTTGCTALTGATATAATIVQGGHVAHQRVMLSTDSGNIVDNAGYYKLQLGAATTACLKWGDSGDAVQDALNAVLSDSVVVARHGSGASVTEIQQLVLTSNSPVVNGAQGLFRLAFTNNGVTATTGCLEFGLSASALQSALNGLANVMTGHIVVTRTGDGTAAWGYGFKYQIAFSGNLRVGTSNVLGNVNQLEIFSVGTGSCAPLVTGVPSVQVKTVRAGSPGYSYDIYFVGKSFGYVAPLTIVQAGTCTALWTQVGGSSQRVELQVVNTGGSPEVQELIVQDTTAAIPGAPTFKLSYMGATTATCIAFNAAGSVIQTALNGLSTIGAGGVVVFQDSPPLRASNGFVNRVTFVGDAVAGNVEPISVVFTGCTAFPTTSSVIVVTARDGGGTGNMIALTTKYAGDQLGSIVAYAVSQTFRVLDEKFQVDQIIVSNPNNDIAAPGTYTLTLGGVNTQVLWNAQDTEMEVAFGTGLGVVGGVSVTRRPDPTLAPGGFVYTIYYLQSLGTLGALTQTNTFVTATVEITNIRAGSATNFFTPTVVPLALASDSSTSATFVGVGTGLSVYKANGFQWSIAFDSNIGNVPALVGESSAGFPVRGFDDFVPGSLSNSVTVNDLTPGIPYYMQVSATSPVGQSVFSASTTIIPSSVATSPRNFLSGYDLFVNEIQVVKSAARHVLEVQTVTTAAAVISEVQSLTTTADPCTNCLTGNLAFRQPTVQVITISAIAPILGGTFQLVYTDTVASGTGTFTHTQYSTAALSWSSTAEQVADALVLTTALTAADIVVTREGDALVGYNYGYVFSITFVGNAVAGEVLPLIIRDTTTTPACAACTAFTTMGGVAYTLSHTQNFRSAMGTDTAVQRVLVKADQVLFTGGFQLALTHAGATQTSACIPFNVQPDALESILQAMPNIDKVYVERMQDLDLAPNGYIFDLFFYGHGVTRYHLAAMAVTMGCTAFQTLQNNVLTTNGVNPSVIVTYVHENAFVDGTGFRSTASTPAQLQADLTRLPMVGSGLYVSRSLQDSRGGYKWTVVFDQRDGDVPLFICGTDATFQAVAGSKCSVESIIDGNVLSGSFMLGASDPIPFDADETTMANALQDMSWLGSVAVTRTGPTGQRGYTWTISFLTYQGALPVLLATNLLNGIGSTIQVVETVRGNALGGTFQLGFRGKTTTPIAFNAAAMAVGDGSSMQEKLQALSTIGALNIHRIGPDFEGGFEWWITFTDDVKTGGDLPPLIPTNVQLEATGAVVTVREEQKGSMGSGNRLWVSFDPPTSDNGDPVSGYGIEWDTSNTFVASPQRYVVQDDQLLYSRQKIISTAPSLAWSSTVLPLKSAIQSIAVDAASVSFTLSFRGVATANILVGVTQLSAVQTILNGLSTIQGGVAVSPLVGVVTAGTSFAVTFTGQFGPQPLLVSSDTNNAVTTVQVGVTNYRKEVLAFSCAATVGSVTITASTLTKSFPFNTLLSEVATGLQTLLGAPAGSVTVTTASQAFLCVAAAAQVVTITFHRTYGALGSGITPSGGPVITPSDLSTAGIYVNPVTAMSGTFFLAFQGATTPPLNSQSAAMDLRIALETLPTIQTASVSRSLSFQPVAGKVDVQRGQLYVTCSAGETCNFASLRYGVPGTAVNIGGTWYTVVSDLVSPDMPTTQLYLGDLNNNPIAYQGETATGVTIHEWAKGYIWTVDLLLLSPTATLSLLRPRQVNLTPLDGQVVVQGNSCRKCYYIPDQATAPVLTMGATYFLQADAVNSNGKSPRTPVIQAVPRQIPDAPNTVNVVVVSGTQVEVFFSPPNLAPARVAPTYNNDITAYILQWDTATTFRHGLPACRSCATAFTGSVVTVTADLTALLAVGKSLTLGSMNCVLTITALTATSVSVAPNSCAPFLAQTYDVLFYIFPPVVLTGLPIQGTPPYRYLIQSLSMSTTYYIRIAAVNSVPVQRIAVSGSPPDNRKWTFPTSVTTSNVLPDPPISAYLYVVSGTSLEVQIQPALRDGQGLGGGAITAYSLDVDTVSTFSSPGRTYPIDVPIASFAQLYPGGPFTYYITGLTTGIPYFVQVKAKTSVGYSRATIATNTLAPTQTSGPPTQVAVSTIAKLTTAPISTAVVQWAAPAALGGLPLRYYQVEWWTAASRPEVQVVELKWTAAPTALSFTLAFGGALSGGIPFDATPANMRNALMNIGGTTTPAVLPIGNVQVTRTAINVNQGYQWSITFVSALRNQPMLQLSIASSTGGSGIQSRVFEAISGVTGGTTTSPGVPEVQVLTLTHATPTQTITGFFRVSFMGSAWSTFIPATASATFVQNVLQQLFSVGRVTVTSIASANFAANTVAWAITFHSVVGNVPALTVDATKLMPASAVARVYDGNNVVLPTGAWCSTLDLVCQTIYTYVRIGEQAVGYGFYTTNVPNVLTYTITGLQTGTAYYTSVTASNAIGLGPRAASYPASILPPTQVPSPPTNVRVDVNYGISTQLLGSWGPPVSDGGSPILKYTVEYDTSPAFSTRASQDVWCSTANVNAVWRITLSKVNAGQPASVAAGWFRLKLTRSNSVMTTDPIPFNAVAMGSDELGAQPAMSLVYCTSCPTCTDTCDVTRQGLSGSMQYKVQALQDIRGVVVTRSAQRADGGYVWSITFQDGGDDYAFEPIATLQSLNCAGNACANTDYQVAAAKVTTGVTYPSCIGTQVLPAVGALTKGQLYYVRVSAFNSIGFSLPQLAPNPQKPMVVPGLPTGVSLQVNSVSSLKVVFSPPNDNGGDTITAYQVTWSIYSDFRSPSTTQVTLLSGGAPFFCLIPGLTKGQSYFVQVAAQNSQGTGLAAASSPASLNPHTFPSAPTNVVLGITSPSMLTVAWQPPSDNGGDPVSGYIVEWDTLASYNSLNLPPDKNKVAVTDVTQRAYTISLLTQFSAYYVRVFAVNSLGAGVGQDAAPLPGVPDLVRPGKPVTVTAAAVTTPTTGIYVQWQAPYIPDHGIPCFGSLSAPLPCPNILGVSAVFGGVPLTNYVVEWSLSTNFPGTNTKTSQGNNLYLLASDGLVSGRTYFVRVQAVNQNALVSAFCQRINDSPYLCPDNLLLYDGSYATGAYVTAVMP</sequence>
<dbReference type="InterPro" id="IPR050964">
    <property type="entry name" value="Striated_Muscle_Regulatory"/>
</dbReference>
<dbReference type="eggNOG" id="KOG0613">
    <property type="taxonomic scope" value="Eukaryota"/>
</dbReference>
<gene>
    <name evidence="4" type="ORF">H310_00493</name>
</gene>
<feature type="domain" description="Fibronectin type-III" evidence="3">
    <location>
        <begin position="6287"/>
        <end position="6401"/>
    </location>
</feature>
<dbReference type="OrthoDB" id="114660at2759"/>
<dbReference type="Pfam" id="PF00041">
    <property type="entry name" value="fn3"/>
    <property type="match status" value="2"/>
</dbReference>
<feature type="domain" description="Fibronectin type-III" evidence="3">
    <location>
        <begin position="2495"/>
        <end position="2599"/>
    </location>
</feature>
<proteinExistence type="predicted"/>
<feature type="domain" description="Fibronectin type-III" evidence="3">
    <location>
        <begin position="2605"/>
        <end position="2718"/>
    </location>
</feature>
<feature type="domain" description="Fibronectin type-III" evidence="3">
    <location>
        <begin position="7141"/>
        <end position="7247"/>
    </location>
</feature>
<evidence type="ECO:0000259" key="3">
    <source>
        <dbReference type="PROSITE" id="PS50853"/>
    </source>
</evidence>
<dbReference type="InterPro" id="IPR036116">
    <property type="entry name" value="FN3_sf"/>
</dbReference>
<dbReference type="EMBL" id="KI913952">
    <property type="protein sequence ID" value="ETW10118.1"/>
    <property type="molecule type" value="Genomic_DNA"/>
</dbReference>
<dbReference type="GeneID" id="20077543"/>
<dbReference type="STRING" id="157072.A0A024UWQ8"/>
<feature type="domain" description="Fibronectin type-III" evidence="3">
    <location>
        <begin position="7038"/>
        <end position="7136"/>
    </location>
</feature>
<feature type="domain" description="Fibronectin type-III" evidence="3">
    <location>
        <begin position="2724"/>
        <end position="2829"/>
    </location>
</feature>
<dbReference type="PANTHER" id="PTHR13817:SF73">
    <property type="entry name" value="FIBRONECTIN TYPE-III DOMAIN-CONTAINING PROTEIN"/>
    <property type="match status" value="1"/>
</dbReference>
<organism evidence="4">
    <name type="scientific">Aphanomyces invadans</name>
    <dbReference type="NCBI Taxonomy" id="157072"/>
    <lineage>
        <taxon>Eukaryota</taxon>
        <taxon>Sar</taxon>
        <taxon>Stramenopiles</taxon>
        <taxon>Oomycota</taxon>
        <taxon>Saprolegniomycetes</taxon>
        <taxon>Saprolegniales</taxon>
        <taxon>Verrucalvaceae</taxon>
        <taxon>Aphanomyces</taxon>
    </lineage>
</organism>
<dbReference type="SMART" id="SM00060">
    <property type="entry name" value="FN3"/>
    <property type="match status" value="14"/>
</dbReference>
<evidence type="ECO:0000256" key="1">
    <source>
        <dbReference type="ARBA" id="ARBA00022737"/>
    </source>
</evidence>
<name>A0A024UWQ8_9STRA</name>
<dbReference type="InterPro" id="IPR003961">
    <property type="entry name" value="FN3_dom"/>
</dbReference>
<dbReference type="PANTHER" id="PTHR13817">
    <property type="entry name" value="TITIN"/>
    <property type="match status" value="1"/>
</dbReference>
<dbReference type="PROSITE" id="PS50853">
    <property type="entry name" value="FN3"/>
    <property type="match status" value="7"/>
</dbReference>
<keyword evidence="1" id="KW-0677">Repeat</keyword>
<dbReference type="RefSeq" id="XP_008861529.1">
    <property type="nucleotide sequence ID" value="XM_008863307.1"/>
</dbReference>
<accession>A0A024UWQ8</accession>
<feature type="signal peptide" evidence="2">
    <location>
        <begin position="1"/>
        <end position="26"/>
    </location>
</feature>
<evidence type="ECO:0000313" key="4">
    <source>
        <dbReference type="EMBL" id="ETW10118.1"/>
    </source>
</evidence>
<dbReference type="InterPro" id="IPR013783">
    <property type="entry name" value="Ig-like_fold"/>
</dbReference>
<evidence type="ECO:0000256" key="2">
    <source>
        <dbReference type="SAM" id="SignalP"/>
    </source>
</evidence>
<dbReference type="CDD" id="cd00063">
    <property type="entry name" value="FN3"/>
    <property type="match status" value="5"/>
</dbReference>
<keyword evidence="2" id="KW-0732">Signal</keyword>
<feature type="domain" description="Fibronectin type-III" evidence="3">
    <location>
        <begin position="6769"/>
        <end position="6860"/>
    </location>
</feature>
<feature type="chain" id="PRO_5001538509" description="Fibronectin type-III domain-containing protein" evidence="2">
    <location>
        <begin position="27"/>
        <end position="7394"/>
    </location>
</feature>
<reference evidence="4" key="1">
    <citation type="submission" date="2013-12" db="EMBL/GenBank/DDBJ databases">
        <title>The Genome Sequence of Aphanomyces invadans NJM9701.</title>
        <authorList>
            <consortium name="The Broad Institute Genomics Platform"/>
            <person name="Russ C."/>
            <person name="Tyler B."/>
            <person name="van West P."/>
            <person name="Dieguez-Uribeondo J."/>
            <person name="Young S.K."/>
            <person name="Zeng Q."/>
            <person name="Gargeya S."/>
            <person name="Fitzgerald M."/>
            <person name="Abouelleil A."/>
            <person name="Alvarado L."/>
            <person name="Chapman S.B."/>
            <person name="Gainer-Dewar J."/>
            <person name="Goldberg J."/>
            <person name="Griggs A."/>
            <person name="Gujja S."/>
            <person name="Hansen M."/>
            <person name="Howarth C."/>
            <person name="Imamovic A."/>
            <person name="Ireland A."/>
            <person name="Larimer J."/>
            <person name="McCowan C."/>
            <person name="Murphy C."/>
            <person name="Pearson M."/>
            <person name="Poon T.W."/>
            <person name="Priest M."/>
            <person name="Roberts A."/>
            <person name="Saif S."/>
            <person name="Shea T."/>
            <person name="Sykes S."/>
            <person name="Wortman J."/>
            <person name="Nusbaum C."/>
            <person name="Birren B."/>
        </authorList>
    </citation>
    <scope>NUCLEOTIDE SEQUENCE [LARGE SCALE GENOMIC DNA]</scope>
    <source>
        <strain evidence="4">NJM9701</strain>
    </source>
</reference>